<keyword evidence="7" id="KW-1185">Reference proteome</keyword>
<evidence type="ECO:0000256" key="1">
    <source>
        <dbReference type="ARBA" id="ARBA00004141"/>
    </source>
</evidence>
<evidence type="ECO:0000313" key="7">
    <source>
        <dbReference type="Proteomes" id="UP000838756"/>
    </source>
</evidence>
<dbReference type="EMBL" id="CAKXAJ010019050">
    <property type="protein sequence ID" value="CAH2218110.1"/>
    <property type="molecule type" value="Genomic_DNA"/>
</dbReference>
<evidence type="ECO:0000256" key="2">
    <source>
        <dbReference type="ARBA" id="ARBA00022692"/>
    </source>
</evidence>
<evidence type="ECO:0000256" key="5">
    <source>
        <dbReference type="SAM" id="Phobius"/>
    </source>
</evidence>
<dbReference type="AlphaFoldDB" id="A0A8S4QXA1"/>
<dbReference type="GO" id="GO:0016020">
    <property type="term" value="C:membrane"/>
    <property type="evidence" value="ECO:0007669"/>
    <property type="project" value="UniProtKB-SubCell"/>
</dbReference>
<feature type="non-terminal residue" evidence="6">
    <location>
        <position position="1"/>
    </location>
</feature>
<dbReference type="Proteomes" id="UP000838756">
    <property type="component" value="Unassembled WGS sequence"/>
</dbReference>
<evidence type="ECO:0000313" key="6">
    <source>
        <dbReference type="EMBL" id="CAH2218110.1"/>
    </source>
</evidence>
<protein>
    <submittedName>
        <fullName evidence="6">Jg2213 protein</fullName>
    </submittedName>
</protein>
<feature type="transmembrane region" description="Helical" evidence="5">
    <location>
        <begin position="55"/>
        <end position="76"/>
    </location>
</feature>
<accession>A0A8S4QXA1</accession>
<comment type="subcellular location">
    <subcellularLocation>
        <location evidence="1">Membrane</location>
        <topology evidence="1">Multi-pass membrane protein</topology>
    </subcellularLocation>
</comment>
<feature type="transmembrane region" description="Helical" evidence="5">
    <location>
        <begin position="83"/>
        <end position="105"/>
    </location>
</feature>
<organism evidence="6 7">
    <name type="scientific">Pararge aegeria aegeria</name>
    <dbReference type="NCBI Taxonomy" id="348720"/>
    <lineage>
        <taxon>Eukaryota</taxon>
        <taxon>Metazoa</taxon>
        <taxon>Ecdysozoa</taxon>
        <taxon>Arthropoda</taxon>
        <taxon>Hexapoda</taxon>
        <taxon>Insecta</taxon>
        <taxon>Pterygota</taxon>
        <taxon>Neoptera</taxon>
        <taxon>Endopterygota</taxon>
        <taxon>Lepidoptera</taxon>
        <taxon>Glossata</taxon>
        <taxon>Ditrysia</taxon>
        <taxon>Papilionoidea</taxon>
        <taxon>Nymphalidae</taxon>
        <taxon>Satyrinae</taxon>
        <taxon>Satyrini</taxon>
        <taxon>Parargina</taxon>
        <taxon>Pararge</taxon>
    </lineage>
</organism>
<dbReference type="InterPro" id="IPR018499">
    <property type="entry name" value="Tetraspanin/Peripherin"/>
</dbReference>
<name>A0A8S4QXA1_9NEOP</name>
<evidence type="ECO:0000256" key="4">
    <source>
        <dbReference type="ARBA" id="ARBA00023136"/>
    </source>
</evidence>
<keyword evidence="3 5" id="KW-1133">Transmembrane helix</keyword>
<keyword evidence="4 5" id="KW-0472">Membrane</keyword>
<sequence length="145" mass="15949">MYITPIIGKECLRVTLLMLNGFCFLIAIGFISSSIANINIMKQYGDDSSNGVVDAVTITIGLLTLVVAGFGSIGAYKGNVETLHMYVVLLIIMGGLEIVILFSTADEHNTNELRISQFMSQNYFLNTTDMDVVAHAKFWDEVQSK</sequence>
<gene>
    <name evidence="6" type="primary">jg2213</name>
    <name evidence="6" type="ORF">PAEG_LOCUS5957</name>
</gene>
<proteinExistence type="predicted"/>
<dbReference type="OrthoDB" id="6239677at2759"/>
<feature type="transmembrane region" description="Helical" evidence="5">
    <location>
        <begin position="12"/>
        <end position="35"/>
    </location>
</feature>
<keyword evidence="2 5" id="KW-0812">Transmembrane</keyword>
<comment type="caution">
    <text evidence="6">The sequence shown here is derived from an EMBL/GenBank/DDBJ whole genome shotgun (WGS) entry which is preliminary data.</text>
</comment>
<reference evidence="6" key="1">
    <citation type="submission" date="2022-03" db="EMBL/GenBank/DDBJ databases">
        <authorList>
            <person name="Lindestad O."/>
        </authorList>
    </citation>
    <scope>NUCLEOTIDE SEQUENCE</scope>
</reference>
<evidence type="ECO:0000256" key="3">
    <source>
        <dbReference type="ARBA" id="ARBA00022989"/>
    </source>
</evidence>
<dbReference type="Pfam" id="PF00335">
    <property type="entry name" value="Tetraspanin"/>
    <property type="match status" value="1"/>
</dbReference>